<reference evidence="3 4" key="1">
    <citation type="submission" date="2021-06" db="EMBL/GenBank/DDBJ databases">
        <title>New haloarchaea isolates fom saline soil.</title>
        <authorList>
            <person name="Duran-Viseras A."/>
            <person name="Sanchez-Porro C.S."/>
            <person name="Ventosa A."/>
        </authorList>
    </citation>
    <scope>NUCLEOTIDE SEQUENCE [LARGE SCALE GENOMIC DNA]</scope>
    <source>
        <strain evidence="3 4">JCM 183640</strain>
    </source>
</reference>
<dbReference type="RefSeq" id="WP_162316441.1">
    <property type="nucleotide sequence ID" value="NZ_JAHQXF010000001.1"/>
</dbReference>
<feature type="region of interest" description="Disordered" evidence="1">
    <location>
        <begin position="332"/>
        <end position="354"/>
    </location>
</feature>
<dbReference type="OrthoDB" id="31512at2157"/>
<accession>A0A8J7Y9R4</accession>
<dbReference type="PANTHER" id="PTHR33608">
    <property type="entry name" value="BLL2464 PROTEIN"/>
    <property type="match status" value="1"/>
</dbReference>
<dbReference type="EMBL" id="JAHQXF010000001">
    <property type="protein sequence ID" value="MBV0923301.1"/>
    <property type="molecule type" value="Genomic_DNA"/>
</dbReference>
<gene>
    <name evidence="3" type="ORF">KTS45_03735</name>
</gene>
<dbReference type="PANTHER" id="PTHR33608:SF6">
    <property type="entry name" value="BLL2464 PROTEIN"/>
    <property type="match status" value="1"/>
</dbReference>
<dbReference type="AlphaFoldDB" id="A0A8J7Y9R4"/>
<proteinExistence type="predicted"/>
<dbReference type="InterPro" id="IPR013783">
    <property type="entry name" value="Ig-like_fold"/>
</dbReference>
<keyword evidence="4" id="KW-1185">Reference proteome</keyword>
<evidence type="ECO:0000313" key="4">
    <source>
        <dbReference type="Proteomes" id="UP000766550"/>
    </source>
</evidence>
<comment type="caution">
    <text evidence="3">The sequence shown here is derived from an EMBL/GenBank/DDBJ whole genome shotgun (WGS) entry which is preliminary data.</text>
</comment>
<feature type="domain" description="DUF58" evidence="2">
    <location>
        <begin position="195"/>
        <end position="288"/>
    </location>
</feature>
<sequence length="451" mass="47658">MTDRRRARRSIGLSAALVAGAAGVATGNAAIFVASTVGLVYAAYEAATRDPEPVLTVERTLEPAAPLPGEAVAVTVTVSNDGLGYLPDVRVVDGVPERLRVVAGSPRFGTALDADDSASFTYAVEARRGDHPFGETTVVCRDLTGTGECRQRVRVETTVECSADVESLPLSAQTLPRAGRVPTRAGGDGVSFYAVREYQSTDPMARIDWNRFARTSELATVEFRETAAASVVLLVDTRNPVSPRPRAPSAVQFAVYAAERIGATLLAEDNRVGAATFDDGAYLRPAADRAQRRRLREFFGGGNDGDSSDGEDGEFLTGVEGGQLFQSVSRLEQYESERHEPGREGGGAAPDGGDVVGTLDRTLPDGAQVVFCTPLLDDRAADAAKRLAAHGHSVTVLSPDVTTDETPGGTLAGFDRAERLDGLRPSVRVVDWTPTDPLATALLRAESGWSA</sequence>
<organism evidence="3 4">
    <name type="scientific">Haloarcula limicola</name>
    <dbReference type="NCBI Taxonomy" id="1429915"/>
    <lineage>
        <taxon>Archaea</taxon>
        <taxon>Methanobacteriati</taxon>
        <taxon>Methanobacteriota</taxon>
        <taxon>Stenosarchaea group</taxon>
        <taxon>Halobacteria</taxon>
        <taxon>Halobacteriales</taxon>
        <taxon>Haloarculaceae</taxon>
        <taxon>Haloarcula</taxon>
    </lineage>
</organism>
<dbReference type="Proteomes" id="UP000766550">
    <property type="component" value="Unassembled WGS sequence"/>
</dbReference>
<feature type="region of interest" description="Disordered" evidence="1">
    <location>
        <begin position="298"/>
        <end position="317"/>
    </location>
</feature>
<protein>
    <submittedName>
        <fullName evidence="3">DUF58 domain-containing protein</fullName>
    </submittedName>
</protein>
<evidence type="ECO:0000313" key="3">
    <source>
        <dbReference type="EMBL" id="MBV0923301.1"/>
    </source>
</evidence>
<dbReference type="Pfam" id="PF01882">
    <property type="entry name" value="DUF58"/>
    <property type="match status" value="1"/>
</dbReference>
<name>A0A8J7Y9R4_9EURY</name>
<dbReference type="Gene3D" id="2.60.40.10">
    <property type="entry name" value="Immunoglobulins"/>
    <property type="match status" value="1"/>
</dbReference>
<feature type="compositionally biased region" description="Basic and acidic residues" evidence="1">
    <location>
        <begin position="332"/>
        <end position="343"/>
    </location>
</feature>
<dbReference type="InterPro" id="IPR002881">
    <property type="entry name" value="DUF58"/>
</dbReference>
<evidence type="ECO:0000256" key="1">
    <source>
        <dbReference type="SAM" id="MobiDB-lite"/>
    </source>
</evidence>
<evidence type="ECO:0000259" key="2">
    <source>
        <dbReference type="Pfam" id="PF01882"/>
    </source>
</evidence>